<dbReference type="Gene3D" id="6.10.340.10">
    <property type="match status" value="1"/>
</dbReference>
<keyword evidence="1" id="KW-0812">Transmembrane</keyword>
<dbReference type="Pfam" id="PF06580">
    <property type="entry name" value="His_kinase"/>
    <property type="match status" value="1"/>
</dbReference>
<proteinExistence type="predicted"/>
<dbReference type="SMART" id="SM00387">
    <property type="entry name" value="HATPase_c"/>
    <property type="match status" value="1"/>
</dbReference>
<feature type="domain" description="Histidine kinase/HSP90-like ATPase" evidence="2">
    <location>
        <begin position="477"/>
        <end position="578"/>
    </location>
</feature>
<dbReference type="InterPro" id="IPR050640">
    <property type="entry name" value="Bact_2-comp_sensor_kinase"/>
</dbReference>
<keyword evidence="4" id="KW-1185">Reference proteome</keyword>
<dbReference type="RefSeq" id="WP_185119844.1">
    <property type="nucleotide sequence ID" value="NZ_JACJVQ010000007.1"/>
</dbReference>
<dbReference type="InterPro" id="IPR010559">
    <property type="entry name" value="Sig_transdc_His_kin_internal"/>
</dbReference>
<dbReference type="Pfam" id="PF02518">
    <property type="entry name" value="HATPase_c"/>
    <property type="match status" value="1"/>
</dbReference>
<dbReference type="Gene3D" id="3.30.565.10">
    <property type="entry name" value="Histidine kinase-like ATPase, C-terminal domain"/>
    <property type="match status" value="1"/>
</dbReference>
<accession>A0A841T0N4</accession>
<feature type="transmembrane region" description="Helical" evidence="1">
    <location>
        <begin position="300"/>
        <end position="322"/>
    </location>
</feature>
<dbReference type="SUPFAM" id="SSF55874">
    <property type="entry name" value="ATPase domain of HSP90 chaperone/DNA topoisomerase II/histidine kinase"/>
    <property type="match status" value="1"/>
</dbReference>
<dbReference type="InterPro" id="IPR036890">
    <property type="entry name" value="HATPase_C_sf"/>
</dbReference>
<dbReference type="EMBL" id="JACJVQ010000007">
    <property type="protein sequence ID" value="MBB6634611.1"/>
    <property type="molecule type" value="Genomic_DNA"/>
</dbReference>
<evidence type="ECO:0000313" key="4">
    <source>
        <dbReference type="Proteomes" id="UP000535838"/>
    </source>
</evidence>
<organism evidence="3 4">
    <name type="scientific">Cohnella thailandensis</name>
    <dbReference type="NCBI Taxonomy" id="557557"/>
    <lineage>
        <taxon>Bacteria</taxon>
        <taxon>Bacillati</taxon>
        <taxon>Bacillota</taxon>
        <taxon>Bacilli</taxon>
        <taxon>Bacillales</taxon>
        <taxon>Paenibacillaceae</taxon>
        <taxon>Cohnella</taxon>
    </lineage>
</organism>
<keyword evidence="3" id="KW-0418">Kinase</keyword>
<gene>
    <name evidence="3" type="ORF">H7B67_10865</name>
</gene>
<keyword evidence="3" id="KW-0808">Transferase</keyword>
<keyword evidence="1" id="KW-0472">Membrane</keyword>
<reference evidence="3 4" key="1">
    <citation type="submission" date="2020-08" db="EMBL/GenBank/DDBJ databases">
        <title>Cohnella phylogeny.</title>
        <authorList>
            <person name="Dunlap C."/>
        </authorList>
    </citation>
    <scope>NUCLEOTIDE SEQUENCE [LARGE SCALE GENOMIC DNA]</scope>
    <source>
        <strain evidence="3 4">DSM 25241</strain>
    </source>
</reference>
<evidence type="ECO:0000256" key="1">
    <source>
        <dbReference type="SAM" id="Phobius"/>
    </source>
</evidence>
<sequence>MKTSKFRFSLRIRTIRNRFLVAMILWALPAILLLGYTSYNISKATVMDMNEKSNRDRLRTSSEIADLLFRNINGLHFSIVVNDAIRGDLIAKSEEDSFSRSENRQAGTSAILQRMISNSSADTKYVTSICLFDLRLRVACSGRSDDAGRYEGPDRDQSIRESDWYLDAYDSKGKVIYYPTDIFGDSESSFSTIKLFRDKSATDGEPIGILVINVSKTIFSKVFGNDGEYGSYMSLDERQGVTQAVFGDSGLLPENGSLGRTISSLRKQGYLVGFYDNQTTGWTFLHLVRSSELLRQSRNIPWVTTAIAVAFAAVALAISYLISRTVTKPLLKLKKMMLDWTKGTRDFPVMFGNDEVGVIGETFKRIVRHNEELSARLIRSELKEREAELRALQSQIKPHFLYNTLDSIYWMAVLDDNDQIADMAESLSVSFKLSLNKGRDSIAVRDELLHIRHYIRIQNLRFENRFRYVEEVEDSMLDCEIMKLLLQPLVENAIFHGLEPKLGEGTIWLKGVREGEDLLLTVEDDGVGMESLSVTEHGYGLRNVKERLRLAYGERSMLEIWSQPGAGTRIAVRFQPSNLKNTTDT</sequence>
<dbReference type="AlphaFoldDB" id="A0A841T0N4"/>
<dbReference type="PANTHER" id="PTHR34220:SF7">
    <property type="entry name" value="SENSOR HISTIDINE KINASE YPDA"/>
    <property type="match status" value="1"/>
</dbReference>
<keyword evidence="1" id="KW-1133">Transmembrane helix</keyword>
<comment type="caution">
    <text evidence="3">The sequence shown here is derived from an EMBL/GenBank/DDBJ whole genome shotgun (WGS) entry which is preliminary data.</text>
</comment>
<evidence type="ECO:0000259" key="2">
    <source>
        <dbReference type="SMART" id="SM00387"/>
    </source>
</evidence>
<name>A0A841T0N4_9BACL</name>
<dbReference type="GO" id="GO:0000155">
    <property type="term" value="F:phosphorelay sensor kinase activity"/>
    <property type="evidence" value="ECO:0007669"/>
    <property type="project" value="InterPro"/>
</dbReference>
<evidence type="ECO:0000313" key="3">
    <source>
        <dbReference type="EMBL" id="MBB6634611.1"/>
    </source>
</evidence>
<dbReference type="Proteomes" id="UP000535838">
    <property type="component" value="Unassembled WGS sequence"/>
</dbReference>
<dbReference type="InterPro" id="IPR003594">
    <property type="entry name" value="HATPase_dom"/>
</dbReference>
<dbReference type="PANTHER" id="PTHR34220">
    <property type="entry name" value="SENSOR HISTIDINE KINASE YPDA"/>
    <property type="match status" value="1"/>
</dbReference>
<dbReference type="GO" id="GO:0016020">
    <property type="term" value="C:membrane"/>
    <property type="evidence" value="ECO:0007669"/>
    <property type="project" value="InterPro"/>
</dbReference>
<feature type="transmembrane region" description="Helical" evidence="1">
    <location>
        <begin position="20"/>
        <end position="39"/>
    </location>
</feature>
<protein>
    <submittedName>
        <fullName evidence="3">Sensor histidine kinase</fullName>
    </submittedName>
</protein>